<protein>
    <submittedName>
        <fullName evidence="2">ROK family protein</fullName>
    </submittedName>
</protein>
<dbReference type="CDD" id="cd24068">
    <property type="entry name" value="ASKHA_NBD_ROK_FnNanK-like"/>
    <property type="match status" value="1"/>
</dbReference>
<dbReference type="EMBL" id="CP059540">
    <property type="protein sequence ID" value="QMT18281.1"/>
    <property type="molecule type" value="Genomic_DNA"/>
</dbReference>
<evidence type="ECO:0000256" key="1">
    <source>
        <dbReference type="ARBA" id="ARBA00006479"/>
    </source>
</evidence>
<keyword evidence="3" id="KW-1185">Reference proteome</keyword>
<evidence type="ECO:0000313" key="2">
    <source>
        <dbReference type="EMBL" id="QMT18281.1"/>
    </source>
</evidence>
<proteinExistence type="inferred from homology"/>
<comment type="similarity">
    <text evidence="1">Belongs to the ROK (NagC/XylR) family.</text>
</comment>
<dbReference type="KEGG" id="pdec:H1Q58_04465"/>
<dbReference type="Gene3D" id="3.30.420.40">
    <property type="match status" value="2"/>
</dbReference>
<accession>A0A7D7RHM8</accession>
<organism evidence="2 3">
    <name type="scientific">Planococcus maritimus</name>
    <dbReference type="NCBI Taxonomy" id="192421"/>
    <lineage>
        <taxon>Bacteria</taxon>
        <taxon>Bacillati</taxon>
        <taxon>Bacillota</taxon>
        <taxon>Bacilli</taxon>
        <taxon>Bacillales</taxon>
        <taxon>Caryophanaceae</taxon>
        <taxon>Planococcus</taxon>
    </lineage>
</organism>
<reference evidence="2 3" key="1">
    <citation type="submission" date="2020-07" db="EMBL/GenBank/DDBJ databases">
        <title>Screening of a cold-adapted Planococcus bacterium producing protease in traditional shrimp paste and protease identification by genome sequencing.</title>
        <authorList>
            <person name="Gao R."/>
            <person name="Leng W."/>
            <person name="Chu Q."/>
            <person name="Wu X."/>
            <person name="Liu H."/>
            <person name="Li X."/>
        </authorList>
    </citation>
    <scope>NUCLEOTIDE SEQUENCE [LARGE SCALE GENOMIC DNA]</scope>
    <source>
        <strain evidence="2 3">XJ11</strain>
    </source>
</reference>
<dbReference type="AlphaFoldDB" id="A0A7D7RHM8"/>
<gene>
    <name evidence="2" type="ORF">H1Q58_04465</name>
</gene>
<dbReference type="RefSeq" id="WP_182092897.1">
    <property type="nucleotide sequence ID" value="NZ_CP059540.1"/>
</dbReference>
<dbReference type="InterPro" id="IPR000600">
    <property type="entry name" value="ROK"/>
</dbReference>
<dbReference type="Pfam" id="PF00480">
    <property type="entry name" value="ROK"/>
    <property type="match status" value="1"/>
</dbReference>
<sequence length="290" mass="30549">MNNVIGVDIGGTKIRMGVIDAEGRILAERQVKTEFPLYPYLERQVVQFLEEHPTVSAIGIGTHGFVDPKAGSIVFAGDMLPGWTGTEVKSPLEKATGRPVEVENDANCAALAEAKFGAARGLGRVVCITLGTGLGGGIIWDGKLLSGGTHGGAAELGHMILYPNGARCACGRLGCAEQYVSGTALVRRIKEAGLSVTPPELFELAKTDGKAQKLVAEFTEDLAIYISSLQAIFDMDMLIIGGGVSESASAWIDELNSRLATVLLNPLPVEIARFENDAGMLGAALLVLDR</sequence>
<evidence type="ECO:0000313" key="3">
    <source>
        <dbReference type="Proteomes" id="UP000514716"/>
    </source>
</evidence>
<dbReference type="PANTHER" id="PTHR18964">
    <property type="entry name" value="ROK (REPRESSOR, ORF, KINASE) FAMILY"/>
    <property type="match status" value="1"/>
</dbReference>
<dbReference type="Proteomes" id="UP000514716">
    <property type="component" value="Chromosome"/>
</dbReference>
<dbReference type="PANTHER" id="PTHR18964:SF149">
    <property type="entry name" value="BIFUNCTIONAL UDP-N-ACETYLGLUCOSAMINE 2-EPIMERASE_N-ACETYLMANNOSAMINE KINASE"/>
    <property type="match status" value="1"/>
</dbReference>
<dbReference type="InterPro" id="IPR043129">
    <property type="entry name" value="ATPase_NBD"/>
</dbReference>
<dbReference type="SUPFAM" id="SSF53067">
    <property type="entry name" value="Actin-like ATPase domain"/>
    <property type="match status" value="1"/>
</dbReference>
<name>A0A7D7RHM8_PLAMR</name>